<comment type="similarity">
    <text evidence="2">Belongs to the resistance-nodulation-cell division (RND) (TC 2.A.6) family.</text>
</comment>
<dbReference type="PRINTS" id="PR00702">
    <property type="entry name" value="ACRIFLAVINRP"/>
</dbReference>
<accession>A0A518H0F2</accession>
<evidence type="ECO:0000256" key="8">
    <source>
        <dbReference type="SAM" id="MobiDB-lite"/>
    </source>
</evidence>
<dbReference type="Gene3D" id="1.20.1640.10">
    <property type="entry name" value="Multidrug efflux transporter AcrB transmembrane domain"/>
    <property type="match status" value="2"/>
</dbReference>
<feature type="transmembrane region" description="Helical" evidence="9">
    <location>
        <begin position="936"/>
        <end position="956"/>
    </location>
</feature>
<evidence type="ECO:0000256" key="5">
    <source>
        <dbReference type="ARBA" id="ARBA00022692"/>
    </source>
</evidence>
<protein>
    <submittedName>
        <fullName evidence="10">Cobalt-zinc-cadmium resistance protein CzcA</fullName>
    </submittedName>
</protein>
<evidence type="ECO:0000313" key="10">
    <source>
        <dbReference type="EMBL" id="QDV34320.1"/>
    </source>
</evidence>
<keyword evidence="11" id="KW-1185">Reference proteome</keyword>
<dbReference type="InterPro" id="IPR004763">
    <property type="entry name" value="CusA-like"/>
</dbReference>
<evidence type="ECO:0000313" key="11">
    <source>
        <dbReference type="Proteomes" id="UP000317835"/>
    </source>
</evidence>
<feature type="transmembrane region" description="Helical" evidence="9">
    <location>
        <begin position="347"/>
        <end position="365"/>
    </location>
</feature>
<organism evidence="10 11">
    <name type="scientific">Tautonia plasticadhaerens</name>
    <dbReference type="NCBI Taxonomy" id="2527974"/>
    <lineage>
        <taxon>Bacteria</taxon>
        <taxon>Pseudomonadati</taxon>
        <taxon>Planctomycetota</taxon>
        <taxon>Planctomycetia</taxon>
        <taxon>Isosphaerales</taxon>
        <taxon>Isosphaeraceae</taxon>
        <taxon>Tautonia</taxon>
    </lineage>
</organism>
<keyword evidence="5 9" id="KW-0812">Transmembrane</keyword>
<dbReference type="PANTHER" id="PTHR32063">
    <property type="match status" value="1"/>
</dbReference>
<keyword evidence="6 9" id="KW-1133">Transmembrane helix</keyword>
<dbReference type="KEGG" id="tpla:ElP_22050"/>
<feature type="transmembrane region" description="Helical" evidence="9">
    <location>
        <begin position="377"/>
        <end position="401"/>
    </location>
</feature>
<name>A0A518H0F2_9BACT</name>
<dbReference type="OrthoDB" id="219750at2"/>
<dbReference type="Pfam" id="PF00873">
    <property type="entry name" value="ACR_tran"/>
    <property type="match status" value="1"/>
</dbReference>
<dbReference type="PANTHER" id="PTHR32063:SF24">
    <property type="entry name" value="CATION EFFLUX SYSTEM (ACRB_ACRD_ACRF FAMILY)"/>
    <property type="match status" value="1"/>
</dbReference>
<dbReference type="SUPFAM" id="SSF82693">
    <property type="entry name" value="Multidrug efflux transporter AcrB pore domain, PN1, PN2, PC1 and PC2 subdomains"/>
    <property type="match status" value="2"/>
</dbReference>
<feature type="transmembrane region" description="Helical" evidence="9">
    <location>
        <begin position="477"/>
        <end position="500"/>
    </location>
</feature>
<dbReference type="RefSeq" id="WP_145269131.1">
    <property type="nucleotide sequence ID" value="NZ_CP036426.1"/>
</dbReference>
<feature type="transmembrane region" description="Helical" evidence="9">
    <location>
        <begin position="979"/>
        <end position="998"/>
    </location>
</feature>
<evidence type="ECO:0000256" key="2">
    <source>
        <dbReference type="ARBA" id="ARBA00010942"/>
    </source>
</evidence>
<evidence type="ECO:0000256" key="9">
    <source>
        <dbReference type="SAM" id="Phobius"/>
    </source>
</evidence>
<sequence>MVDGLIRSALTHRGLVLLLLIALIASGVYCALNLRMGAQPDITPPLVAVLTDAPALSPEEVEQFITIPIENGLNAIPKIEEIRSISQQGLSVIRVIFTRGTDIYWARAQVSQQLEQIRGQIPEGFGNPRMGPITTGLGEIVQFELRNAPGAEDPKSPMELRTILDWEVALPLRSVPGVVGVNSFGGLLKTYRAEVDPNRLLARGIPMDDVYSALRNNNANAGGGYYQRNGEVRIIRGEGLIRTTEDMDRIVLDTTDDGTPISIRDVGRSAIAPMLRQGAVTRDGQGEAVMAITYMLLGENARVVVGRVEEKLEEIRGKLEPMGVEIEVFYNRGRLIETTLHTVGENLVIGGILVIAVLLFLLGNWRAALITAAVIPLSMVCAIDAMFMAGIAGSLLSLGAIDFGLIVDSSVIVVENIVRRLSLADEDDSKLGVVFDAAREVKTPVLYGVGIITMVNLPILALIGVEGAMFRPMALTLIFALSGSMLLSLTLVPVAAASFLKMGEREQETWLIRQAKKLYTPVLPWVLDHPWPVIFAFLIALAASIPPVFIMGLEFIPQLDEGDITIVMTRPASASLEEGIEQSTRFEQAVLERFPDKVESVLCRTGRPEIGLDPAPLNRTDAFVFLKEYGVWDRDADGEPDPDDDIKNKDDLIKALEELCAYQLPGTKLNFSQPIEVRFDEMISGVRGDVGIALFGPDLDVLHRKAGEMAEILKTVEGAADIKARPIRGLPYLRVVVDRQQIARYGINVKDVLDAVRAMGGYTVGQVVVGKRRFDLQVRYELEDRNDVESIGEIKIADARGRMIPLRDLCDLRIEDGIYEIRHRDRERRALVQCNVRGRDLAGFVAAGKRAFDEQLELPPGYRVEWGGVYDNLQSASRRMTIVLPLSLLLIFLLLYATFGSMKLGLLIFLSIPFATTGGIWLLFLRGIDFSISAGIGFICLAGVSVLDGLVLVSAIRDRLTQGGESMRDSIYEASMERLRPILMTGLVASLGFVPMAFNTGIGATVQRPLATVVVGGIVTSTLMKLLLLPAIYHWFDPGPPADPSDGDGFDGPGPDDDDGDHAP</sequence>
<dbReference type="InterPro" id="IPR027463">
    <property type="entry name" value="AcrB_DN_DC_subdom"/>
</dbReference>
<feature type="transmembrane region" description="Helical" evidence="9">
    <location>
        <begin position="531"/>
        <end position="553"/>
    </location>
</feature>
<dbReference type="SUPFAM" id="SSF82714">
    <property type="entry name" value="Multidrug efflux transporter AcrB TolC docking domain, DN and DC subdomains"/>
    <property type="match status" value="2"/>
</dbReference>
<evidence type="ECO:0000256" key="6">
    <source>
        <dbReference type="ARBA" id="ARBA00022989"/>
    </source>
</evidence>
<comment type="subcellular location">
    <subcellularLocation>
        <location evidence="1">Cell membrane</location>
        <topology evidence="1">Multi-pass membrane protein</topology>
    </subcellularLocation>
</comment>
<evidence type="ECO:0000256" key="4">
    <source>
        <dbReference type="ARBA" id="ARBA00022475"/>
    </source>
</evidence>
<dbReference type="Gene3D" id="3.30.70.1320">
    <property type="entry name" value="Multidrug efflux transporter AcrB pore domain like"/>
    <property type="match status" value="1"/>
</dbReference>
<keyword evidence="4" id="KW-1003">Cell membrane</keyword>
<dbReference type="AlphaFoldDB" id="A0A518H0F2"/>
<feature type="region of interest" description="Disordered" evidence="8">
    <location>
        <begin position="1040"/>
        <end position="1064"/>
    </location>
</feature>
<evidence type="ECO:0000256" key="1">
    <source>
        <dbReference type="ARBA" id="ARBA00004651"/>
    </source>
</evidence>
<evidence type="ECO:0000256" key="7">
    <source>
        <dbReference type="ARBA" id="ARBA00023136"/>
    </source>
</evidence>
<dbReference type="GO" id="GO:0042910">
    <property type="term" value="F:xenobiotic transmembrane transporter activity"/>
    <property type="evidence" value="ECO:0007669"/>
    <property type="project" value="TreeGrafter"/>
</dbReference>
<dbReference type="EMBL" id="CP036426">
    <property type="protein sequence ID" value="QDV34320.1"/>
    <property type="molecule type" value="Genomic_DNA"/>
</dbReference>
<dbReference type="GO" id="GO:0005886">
    <property type="term" value="C:plasma membrane"/>
    <property type="evidence" value="ECO:0007669"/>
    <property type="project" value="UniProtKB-SubCell"/>
</dbReference>
<keyword evidence="7 9" id="KW-0472">Membrane</keyword>
<dbReference type="NCBIfam" id="TIGR00914">
    <property type="entry name" value="2A0601"/>
    <property type="match status" value="1"/>
</dbReference>
<dbReference type="Proteomes" id="UP000317835">
    <property type="component" value="Chromosome"/>
</dbReference>
<dbReference type="Gene3D" id="3.30.70.1440">
    <property type="entry name" value="Multidrug efflux transporter AcrB pore domain"/>
    <property type="match status" value="1"/>
</dbReference>
<dbReference type="Gene3D" id="3.30.2090.10">
    <property type="entry name" value="Multidrug efflux transporter AcrB TolC docking domain, DN and DC subdomains"/>
    <property type="match status" value="2"/>
</dbReference>
<dbReference type="GO" id="GO:0008324">
    <property type="term" value="F:monoatomic cation transmembrane transporter activity"/>
    <property type="evidence" value="ECO:0007669"/>
    <property type="project" value="InterPro"/>
</dbReference>
<dbReference type="InterPro" id="IPR001036">
    <property type="entry name" value="Acrflvin-R"/>
</dbReference>
<feature type="transmembrane region" description="Helical" evidence="9">
    <location>
        <begin position="882"/>
        <end position="899"/>
    </location>
</feature>
<dbReference type="Gene3D" id="3.30.70.1430">
    <property type="entry name" value="Multidrug efflux transporter AcrB pore domain"/>
    <property type="match status" value="2"/>
</dbReference>
<feature type="compositionally biased region" description="Acidic residues" evidence="8">
    <location>
        <begin position="1045"/>
        <end position="1064"/>
    </location>
</feature>
<keyword evidence="3" id="KW-0813">Transport</keyword>
<reference evidence="10 11" key="1">
    <citation type="submission" date="2019-02" db="EMBL/GenBank/DDBJ databases">
        <title>Deep-cultivation of Planctomycetes and their phenomic and genomic characterization uncovers novel biology.</title>
        <authorList>
            <person name="Wiegand S."/>
            <person name="Jogler M."/>
            <person name="Boedeker C."/>
            <person name="Pinto D."/>
            <person name="Vollmers J."/>
            <person name="Rivas-Marin E."/>
            <person name="Kohn T."/>
            <person name="Peeters S.H."/>
            <person name="Heuer A."/>
            <person name="Rast P."/>
            <person name="Oberbeckmann S."/>
            <person name="Bunk B."/>
            <person name="Jeske O."/>
            <person name="Meyerdierks A."/>
            <person name="Storesund J.E."/>
            <person name="Kallscheuer N."/>
            <person name="Luecker S."/>
            <person name="Lage O.M."/>
            <person name="Pohl T."/>
            <person name="Merkel B.J."/>
            <person name="Hornburger P."/>
            <person name="Mueller R.-W."/>
            <person name="Bruemmer F."/>
            <person name="Labrenz M."/>
            <person name="Spormann A.M."/>
            <person name="Op den Camp H."/>
            <person name="Overmann J."/>
            <person name="Amann R."/>
            <person name="Jetten M.S.M."/>
            <person name="Mascher T."/>
            <person name="Medema M.H."/>
            <person name="Devos D.P."/>
            <person name="Kaster A.-K."/>
            <person name="Ovreas L."/>
            <person name="Rohde M."/>
            <person name="Galperin M.Y."/>
            <person name="Jogler C."/>
        </authorList>
    </citation>
    <scope>NUCLEOTIDE SEQUENCE [LARGE SCALE GENOMIC DNA]</scope>
    <source>
        <strain evidence="10 11">ElP</strain>
    </source>
</reference>
<feature type="transmembrane region" description="Helical" evidence="9">
    <location>
        <begin position="445"/>
        <end position="465"/>
    </location>
</feature>
<gene>
    <name evidence="10" type="primary">czcA_5</name>
    <name evidence="10" type="ORF">ElP_22050</name>
</gene>
<dbReference type="SUPFAM" id="SSF82866">
    <property type="entry name" value="Multidrug efflux transporter AcrB transmembrane domain"/>
    <property type="match status" value="2"/>
</dbReference>
<proteinExistence type="inferred from homology"/>
<feature type="transmembrane region" description="Helical" evidence="9">
    <location>
        <begin position="1010"/>
        <end position="1036"/>
    </location>
</feature>
<feature type="transmembrane region" description="Helical" evidence="9">
    <location>
        <begin position="905"/>
        <end position="924"/>
    </location>
</feature>
<evidence type="ECO:0000256" key="3">
    <source>
        <dbReference type="ARBA" id="ARBA00022448"/>
    </source>
</evidence>